<keyword evidence="1 5" id="KW-0489">Methyltransferase</keyword>
<feature type="binding site" evidence="5">
    <location>
        <position position="129"/>
    </location>
    <ligand>
        <name>S-adenosyl-L-methionine</name>
        <dbReference type="ChEBI" id="CHEBI:59789"/>
    </ligand>
</feature>
<dbReference type="SUPFAM" id="SSF53335">
    <property type="entry name" value="S-adenosyl-L-methionine-dependent methyltransferases"/>
    <property type="match status" value="1"/>
</dbReference>
<keyword evidence="2 5" id="KW-0808">Transferase</keyword>
<dbReference type="Gene3D" id="3.40.50.150">
    <property type="entry name" value="Vaccinia Virus protein VP39"/>
    <property type="match status" value="1"/>
</dbReference>
<reference evidence="7 8" key="1">
    <citation type="submission" date="2017-11" db="EMBL/GenBank/DDBJ databases">
        <title>Isolation and Characterization of Family Methanocellaceae Species from Potential Methane Hydrate Area Offshore Southwestern Taiwan.</title>
        <authorList>
            <person name="Zhang W.-L."/>
            <person name="Chen W.-C."/>
            <person name="Lai M.-C."/>
            <person name="Chen S.-C."/>
        </authorList>
    </citation>
    <scope>NUCLEOTIDE SEQUENCE [LARGE SCALE GENOMIC DNA]</scope>
    <source>
        <strain evidence="7 8">CWC-04</strain>
    </source>
</reference>
<dbReference type="InterPro" id="IPR054728">
    <property type="entry name" value="RsmB-like_ferredoxin"/>
</dbReference>
<feature type="active site" description="Nucleophile" evidence="5">
    <location>
        <position position="226"/>
    </location>
</feature>
<evidence type="ECO:0000313" key="7">
    <source>
        <dbReference type="EMBL" id="MCD1295763.1"/>
    </source>
</evidence>
<evidence type="ECO:0000259" key="6">
    <source>
        <dbReference type="PROSITE" id="PS51686"/>
    </source>
</evidence>
<evidence type="ECO:0000256" key="1">
    <source>
        <dbReference type="ARBA" id="ARBA00022603"/>
    </source>
</evidence>
<evidence type="ECO:0000256" key="5">
    <source>
        <dbReference type="PROSITE-ProRule" id="PRU01023"/>
    </source>
</evidence>
<dbReference type="GO" id="GO:0016428">
    <property type="term" value="F:tRNA (cytidine-5-)-methyltransferase activity"/>
    <property type="evidence" value="ECO:0007669"/>
    <property type="project" value="TreeGrafter"/>
</dbReference>
<evidence type="ECO:0000256" key="3">
    <source>
        <dbReference type="ARBA" id="ARBA00022691"/>
    </source>
</evidence>
<feature type="domain" description="SAM-dependent MTase RsmB/NOP-type" evidence="6">
    <location>
        <begin position="15"/>
        <end position="294"/>
    </location>
</feature>
<dbReference type="PRINTS" id="PR02008">
    <property type="entry name" value="RCMTFAMILY"/>
</dbReference>
<accession>A0AAP2RED8</accession>
<gene>
    <name evidence="7" type="ORF">CUJ83_12210</name>
</gene>
<dbReference type="GO" id="GO:0030488">
    <property type="term" value="P:tRNA methylation"/>
    <property type="evidence" value="ECO:0007669"/>
    <property type="project" value="TreeGrafter"/>
</dbReference>
<keyword evidence="3 5" id="KW-0949">S-adenosyl-L-methionine</keyword>
<protein>
    <submittedName>
        <fullName evidence="7">SAM-dependent tRNA/rRNA cytosine-C5 methylase</fullName>
    </submittedName>
</protein>
<dbReference type="InterPro" id="IPR029063">
    <property type="entry name" value="SAM-dependent_MTases_sf"/>
</dbReference>
<dbReference type="AlphaFoldDB" id="A0AAP2RED8"/>
<keyword evidence="8" id="KW-1185">Reference proteome</keyword>
<feature type="binding site" evidence="5">
    <location>
        <position position="156"/>
    </location>
    <ligand>
        <name>S-adenosyl-L-methionine</name>
        <dbReference type="ChEBI" id="CHEBI:59789"/>
    </ligand>
</feature>
<dbReference type="Pfam" id="PF22458">
    <property type="entry name" value="RsmF-B_ferredox"/>
    <property type="match status" value="1"/>
</dbReference>
<dbReference type="GO" id="GO:0003723">
    <property type="term" value="F:RNA binding"/>
    <property type="evidence" value="ECO:0007669"/>
    <property type="project" value="UniProtKB-UniRule"/>
</dbReference>
<sequence length="294" mass="32275">MVARFARFVPDLEKFLASMEEPPRTYIRVNTIKVSANALIKRLTDKGFIVKALDLPDCLEVMSEPYSIGASAEHLLGLFYIQDMSSMVPALALAPVPGDVVIDMAASPGGKTTHLAQLMNNEGILIAIEAEPARMPGLMLNLGRCGVMNTVVYGMDARELSKLDIRADKIMLDAPCTGEGVIAKDRTRKTSRDISDIEYCSNMQTELIDAAYECLKPGGVLVYSTCSFAPEENELIVDHAIKEHGMKVEPIPYGEPGLRSFGELKFDPQVVNARRLYPHIHGTSGFFVARLKNV</sequence>
<keyword evidence="4 5" id="KW-0694">RNA-binding</keyword>
<dbReference type="PROSITE" id="PS51686">
    <property type="entry name" value="SAM_MT_RSMB_NOP"/>
    <property type="match status" value="1"/>
</dbReference>
<dbReference type="PANTHER" id="PTHR22807">
    <property type="entry name" value="NOP2 YEAST -RELATED NOL1/NOP2/FMU SUN DOMAIN-CONTAINING"/>
    <property type="match status" value="1"/>
</dbReference>
<dbReference type="InterPro" id="IPR001678">
    <property type="entry name" value="MeTrfase_RsmB-F_NOP2_dom"/>
</dbReference>
<proteinExistence type="inferred from homology"/>
<evidence type="ECO:0000256" key="4">
    <source>
        <dbReference type="ARBA" id="ARBA00022884"/>
    </source>
</evidence>
<dbReference type="EMBL" id="PGCK01000010">
    <property type="protein sequence ID" value="MCD1295763.1"/>
    <property type="molecule type" value="Genomic_DNA"/>
</dbReference>
<evidence type="ECO:0000256" key="2">
    <source>
        <dbReference type="ARBA" id="ARBA00022679"/>
    </source>
</evidence>
<dbReference type="Proteomes" id="UP001320159">
    <property type="component" value="Unassembled WGS sequence"/>
</dbReference>
<comment type="similarity">
    <text evidence="5">Belongs to the class I-like SAM-binding methyltransferase superfamily. RsmB/NOP family.</text>
</comment>
<organism evidence="7 8">
    <name type="scientific">Methanooceanicella nereidis</name>
    <dbReference type="NCBI Taxonomy" id="2052831"/>
    <lineage>
        <taxon>Archaea</taxon>
        <taxon>Methanobacteriati</taxon>
        <taxon>Methanobacteriota</taxon>
        <taxon>Stenosarchaea group</taxon>
        <taxon>Methanomicrobia</taxon>
        <taxon>Methanocellales</taxon>
        <taxon>Methanocellaceae</taxon>
        <taxon>Methanooceanicella</taxon>
    </lineage>
</organism>
<dbReference type="Pfam" id="PF01189">
    <property type="entry name" value="Methyltr_RsmB-F"/>
    <property type="match status" value="1"/>
</dbReference>
<feature type="binding site" evidence="5">
    <location>
        <position position="173"/>
    </location>
    <ligand>
        <name>S-adenosyl-L-methionine</name>
        <dbReference type="ChEBI" id="CHEBI:59789"/>
    </ligand>
</feature>
<dbReference type="Gene3D" id="3.30.70.1170">
    <property type="entry name" value="Sun protein, domain 3"/>
    <property type="match status" value="1"/>
</dbReference>
<evidence type="ECO:0000313" key="8">
    <source>
        <dbReference type="Proteomes" id="UP001320159"/>
    </source>
</evidence>
<comment type="caution">
    <text evidence="7">The sequence shown here is derived from an EMBL/GenBank/DDBJ whole genome shotgun (WGS) entry which is preliminary data.</text>
</comment>
<dbReference type="PANTHER" id="PTHR22807:SF74">
    <property type="entry name" value="TRNA (CYTOSINE(48)-C(5))-METHYLTRANSFERASE"/>
    <property type="match status" value="1"/>
</dbReference>
<dbReference type="InterPro" id="IPR011023">
    <property type="entry name" value="Nop2p"/>
</dbReference>
<name>A0AAP2RED8_9EURY</name>
<dbReference type="InterPro" id="IPR049560">
    <property type="entry name" value="MeTrfase_RsmB-F_NOP2_cat"/>
</dbReference>
<comment type="caution">
    <text evidence="5">Lacks conserved residue(s) required for the propagation of feature annotation.</text>
</comment>
<dbReference type="InterPro" id="IPR023267">
    <property type="entry name" value="RCMT"/>
</dbReference>
<dbReference type="NCBIfam" id="TIGR00446">
    <property type="entry name" value="nop2p"/>
    <property type="match status" value="1"/>
</dbReference>